<proteinExistence type="inferred from homology"/>
<evidence type="ECO:0000256" key="10">
    <source>
        <dbReference type="ARBA" id="ARBA00022989"/>
    </source>
</evidence>
<dbReference type="InterPro" id="IPR003378">
    <property type="entry name" value="Fringe-like_glycosylTrfase"/>
</dbReference>
<comment type="caution">
    <text evidence="14">The sequence shown here is derived from an EMBL/GenBank/DDBJ whole genome shotgun (WGS) entry which is preliminary data.</text>
</comment>
<dbReference type="OrthoDB" id="414175at2759"/>
<feature type="domain" description="Fringe-like glycosyltransferase" evidence="13">
    <location>
        <begin position="192"/>
        <end position="297"/>
    </location>
</feature>
<evidence type="ECO:0000256" key="4">
    <source>
        <dbReference type="ARBA" id="ARBA00012557"/>
    </source>
</evidence>
<dbReference type="Gene3D" id="3.50.4.10">
    <property type="entry name" value="Hepatocyte Growth Factor"/>
    <property type="match status" value="1"/>
</dbReference>
<evidence type="ECO:0000256" key="9">
    <source>
        <dbReference type="ARBA" id="ARBA00022968"/>
    </source>
</evidence>
<dbReference type="Gene3D" id="3.90.550.50">
    <property type="match status" value="1"/>
</dbReference>
<dbReference type="EC" id="2.4.1.122" evidence="4"/>
<feature type="region of interest" description="Disordered" evidence="12">
    <location>
        <begin position="133"/>
        <end position="162"/>
    </location>
</feature>
<organism evidence="14 15">
    <name type="scientific">Neocallimastix californiae</name>
    <dbReference type="NCBI Taxonomy" id="1754190"/>
    <lineage>
        <taxon>Eukaryota</taxon>
        <taxon>Fungi</taxon>
        <taxon>Fungi incertae sedis</taxon>
        <taxon>Chytridiomycota</taxon>
        <taxon>Chytridiomycota incertae sedis</taxon>
        <taxon>Neocallimastigomycetes</taxon>
        <taxon>Neocallimastigales</taxon>
        <taxon>Neocallimastigaceae</taxon>
        <taxon>Neocallimastix</taxon>
    </lineage>
</organism>
<sequence>MRFSPKRILKIIFSLSLSVLFVLLIRNLISKSKIGNQGGIFIKEGVNIPDDLKNFVINESPSHEYDDLALCIKSGADVFYDRIPGLLKSYPRYIRNKIIVGEKPGYRIGNYTMHDVCTPTYGEIKETYWSKGKKEGAEKKDNSEKVDAKKDDKKDSDDINQGRKQNFDKLGWQLDVYKNIPAFKLLYDTYPNAKWYMMVDDDTYVFLSNLKKRLSFYNPNEKLYLGASWPIPTGCFPSWSMARFAHGGAGIILSRAAMLAFIGNYDVCVKSFDDCYAGDVRLALCLNTVGIRLNRSERHVNVNWRGHSDQAPNLEYSWLEPCDLPLTFHHLYSKQQMLLYNIQRYHNRDSFTLLKDDEDGNFHTLISYSDLFNSLDLDLKVTPPEKATYRLGSDYKRISYSRILNEEETLEENVVDCQQKCLNDIPKCKSWQYSNFMCHLKSGIPGAIEGTPNSYTGITGVPIQCEKELMLN</sequence>
<keyword evidence="7" id="KW-0812">Transmembrane</keyword>
<name>A0A1Y2DZJ8_9FUNG</name>
<dbReference type="PANTHER" id="PTHR23033">
    <property type="entry name" value="BETA1,3-GALACTOSYLTRANSFERASE"/>
    <property type="match status" value="1"/>
</dbReference>
<protein>
    <recommendedName>
        <fullName evidence="4">N-acetylgalactosaminide beta-1,3-galactosyltransferase</fullName>
        <ecNumber evidence="4">2.4.1.122</ecNumber>
    </recommendedName>
</protein>
<keyword evidence="10" id="KW-1133">Transmembrane helix</keyword>
<keyword evidence="6" id="KW-0808">Transferase</keyword>
<dbReference type="STRING" id="1754190.A0A1Y2DZJ8"/>
<keyword evidence="15" id="KW-1185">Reference proteome</keyword>
<keyword evidence="9" id="KW-0735">Signal-anchor</keyword>
<evidence type="ECO:0000259" key="13">
    <source>
        <dbReference type="Pfam" id="PF02434"/>
    </source>
</evidence>
<evidence type="ECO:0000313" key="14">
    <source>
        <dbReference type="EMBL" id="ORY64712.1"/>
    </source>
</evidence>
<dbReference type="GO" id="GO:0016263">
    <property type="term" value="F:glycoprotein-N-acetylgalactosamine 3-beta-galactosyltransferase activity"/>
    <property type="evidence" value="ECO:0007669"/>
    <property type="project" value="UniProtKB-EC"/>
</dbReference>
<evidence type="ECO:0000256" key="3">
    <source>
        <dbReference type="ARBA" id="ARBA00006462"/>
    </source>
</evidence>
<dbReference type="AlphaFoldDB" id="A0A1Y2DZJ8"/>
<dbReference type="GO" id="GO:0000166">
    <property type="term" value="F:nucleotide binding"/>
    <property type="evidence" value="ECO:0007669"/>
    <property type="project" value="UniProtKB-KW"/>
</dbReference>
<evidence type="ECO:0000256" key="1">
    <source>
        <dbReference type="ARBA" id="ARBA00004606"/>
    </source>
</evidence>
<evidence type="ECO:0000256" key="6">
    <source>
        <dbReference type="ARBA" id="ARBA00022679"/>
    </source>
</evidence>
<dbReference type="PANTHER" id="PTHR23033:SF47">
    <property type="entry name" value="APPLE DOMAIN-CONTAINING PROTEIN-RELATED"/>
    <property type="match status" value="1"/>
</dbReference>
<dbReference type="InterPro" id="IPR026050">
    <property type="entry name" value="C1GALT1/C1GALT1_chp1"/>
</dbReference>
<comment type="subcellular location">
    <subcellularLocation>
        <location evidence="1">Membrane</location>
        <topology evidence="1">Single-pass type II membrane protein</topology>
    </subcellularLocation>
</comment>
<gene>
    <name evidence="14" type="ORF">LY90DRAFT_700798</name>
</gene>
<evidence type="ECO:0000256" key="2">
    <source>
        <dbReference type="ARBA" id="ARBA00004922"/>
    </source>
</evidence>
<accession>A0A1Y2DZJ8</accession>
<keyword evidence="5" id="KW-0328">Glycosyltransferase</keyword>
<dbReference type="GO" id="GO:0016020">
    <property type="term" value="C:membrane"/>
    <property type="evidence" value="ECO:0007669"/>
    <property type="project" value="UniProtKB-SubCell"/>
</dbReference>
<comment type="similarity">
    <text evidence="3">Belongs to the glycosyltransferase 31 family. Beta3-Gal-T subfamily.</text>
</comment>
<evidence type="ECO:0000256" key="5">
    <source>
        <dbReference type="ARBA" id="ARBA00022676"/>
    </source>
</evidence>
<evidence type="ECO:0000256" key="8">
    <source>
        <dbReference type="ARBA" id="ARBA00022741"/>
    </source>
</evidence>
<evidence type="ECO:0000256" key="7">
    <source>
        <dbReference type="ARBA" id="ARBA00022692"/>
    </source>
</evidence>
<keyword evidence="11" id="KW-0472">Membrane</keyword>
<comment type="pathway">
    <text evidence="2">Protein modification; protein glycosylation.</text>
</comment>
<dbReference type="Pfam" id="PF02434">
    <property type="entry name" value="Fringe"/>
    <property type="match status" value="1"/>
</dbReference>
<dbReference type="Proteomes" id="UP000193920">
    <property type="component" value="Unassembled WGS sequence"/>
</dbReference>
<evidence type="ECO:0000256" key="12">
    <source>
        <dbReference type="SAM" id="MobiDB-lite"/>
    </source>
</evidence>
<evidence type="ECO:0000256" key="11">
    <source>
        <dbReference type="ARBA" id="ARBA00023136"/>
    </source>
</evidence>
<evidence type="ECO:0000313" key="15">
    <source>
        <dbReference type="Proteomes" id="UP000193920"/>
    </source>
</evidence>
<dbReference type="EMBL" id="MCOG01000053">
    <property type="protein sequence ID" value="ORY64712.1"/>
    <property type="molecule type" value="Genomic_DNA"/>
</dbReference>
<keyword evidence="8" id="KW-0547">Nucleotide-binding</keyword>
<reference evidence="14 15" key="1">
    <citation type="submission" date="2016-08" db="EMBL/GenBank/DDBJ databases">
        <title>A Parts List for Fungal Cellulosomes Revealed by Comparative Genomics.</title>
        <authorList>
            <consortium name="DOE Joint Genome Institute"/>
            <person name="Haitjema C.H."/>
            <person name="Gilmore S.P."/>
            <person name="Henske J.K."/>
            <person name="Solomon K.V."/>
            <person name="De Groot R."/>
            <person name="Kuo A."/>
            <person name="Mondo S.J."/>
            <person name="Salamov A.A."/>
            <person name="Labutti K."/>
            <person name="Zhao Z."/>
            <person name="Chiniquy J."/>
            <person name="Barry K."/>
            <person name="Brewer H.M."/>
            <person name="Purvine S.O."/>
            <person name="Wright A.T."/>
            <person name="Boxma B."/>
            <person name="Van Alen T."/>
            <person name="Hackstein J.H."/>
            <person name="Baker S.E."/>
            <person name="Grigoriev I.V."/>
            <person name="O'Malley M.A."/>
        </authorList>
    </citation>
    <scope>NUCLEOTIDE SEQUENCE [LARGE SCALE GENOMIC DNA]</scope>
    <source>
        <strain evidence="14 15">G1</strain>
    </source>
</reference>